<evidence type="ECO:0000256" key="3">
    <source>
        <dbReference type="ARBA" id="ARBA00022692"/>
    </source>
</evidence>
<evidence type="ECO:0000256" key="5">
    <source>
        <dbReference type="ARBA" id="ARBA00023136"/>
    </source>
</evidence>
<evidence type="ECO:0000256" key="4">
    <source>
        <dbReference type="ARBA" id="ARBA00022989"/>
    </source>
</evidence>
<evidence type="ECO:0000313" key="8">
    <source>
        <dbReference type="Proteomes" id="UP000245469"/>
    </source>
</evidence>
<dbReference type="RefSeq" id="WP_245961782.1">
    <property type="nucleotide sequence ID" value="NZ_QGDQ01000014.1"/>
</dbReference>
<feature type="transmembrane region" description="Helical" evidence="6">
    <location>
        <begin position="186"/>
        <end position="204"/>
    </location>
</feature>
<dbReference type="EMBL" id="QGDQ01000014">
    <property type="protein sequence ID" value="PWJ53198.1"/>
    <property type="molecule type" value="Genomic_DNA"/>
</dbReference>
<feature type="transmembrane region" description="Helical" evidence="6">
    <location>
        <begin position="351"/>
        <end position="370"/>
    </location>
</feature>
<dbReference type="Proteomes" id="UP000245469">
    <property type="component" value="Unassembled WGS sequence"/>
</dbReference>
<keyword evidence="4 6" id="KW-1133">Transmembrane helix</keyword>
<dbReference type="InterPro" id="IPR050495">
    <property type="entry name" value="ATG22/LtaA_families"/>
</dbReference>
<feature type="transmembrane region" description="Helical" evidence="6">
    <location>
        <begin position="121"/>
        <end position="139"/>
    </location>
</feature>
<evidence type="ECO:0000313" key="7">
    <source>
        <dbReference type="EMBL" id="PWJ53198.1"/>
    </source>
</evidence>
<dbReference type="PANTHER" id="PTHR23519">
    <property type="entry name" value="AUTOPHAGY-RELATED PROTEIN 22"/>
    <property type="match status" value="1"/>
</dbReference>
<reference evidence="7 8" key="1">
    <citation type="submission" date="2018-03" db="EMBL/GenBank/DDBJ databases">
        <title>Genomic Encyclopedia of Archaeal and Bacterial Type Strains, Phase II (KMG-II): from individual species to whole genera.</title>
        <authorList>
            <person name="Goeker M."/>
        </authorList>
    </citation>
    <scope>NUCLEOTIDE SEQUENCE [LARGE SCALE GENOMIC DNA]</scope>
    <source>
        <strain evidence="7 8">DSM 44889</strain>
    </source>
</reference>
<dbReference type="SUPFAM" id="SSF103473">
    <property type="entry name" value="MFS general substrate transporter"/>
    <property type="match status" value="1"/>
</dbReference>
<proteinExistence type="predicted"/>
<evidence type="ECO:0000256" key="2">
    <source>
        <dbReference type="ARBA" id="ARBA00022448"/>
    </source>
</evidence>
<accession>A0A316A7L2</accession>
<evidence type="ECO:0000256" key="6">
    <source>
        <dbReference type="SAM" id="Phobius"/>
    </source>
</evidence>
<feature type="transmembrane region" description="Helical" evidence="6">
    <location>
        <begin position="145"/>
        <end position="165"/>
    </location>
</feature>
<sequence>MNAPQSPTPREPVLTEAQRGRARRAWYVYDWANSAYVTTTATVLFSPYLTAIAEAAACPGGVGEVVRDGATTCPVALSVLGIPVAPGSLALYVVTFATLLSAIVLPAVGAVADRSRSPRRLLSGFAWVGATAAAAMVFVSGDRWVLGALLQLVASLCLGASLVVYDSLLVRLARPEERDRISSRGWAMGYAGGALLLAANLVLLSSADALGLDQGSAVRLSLLTAGLWWGAFTLVPHLGLRRLDGEPAVVVAPGSALPRGGTARVVLGSLGQLVRTLRGAPAYPQTLLFLIAYLFFNDGVQTVIAAASIYGQQQLGLASNQLVIAILLVQVVALLGALLAGGIAQRTSAKATILGSLVIWIGVVVAGMLIPAGRFGLFLVLAASIGLVLGGTQALSRSLFSQLVPVGREAEWFGLYQSAERGTSWLGTLVFGLVFQLTGSYRPAIASLVVFFVVGGVLLARLDVARGRAQAQRTTP</sequence>
<gene>
    <name evidence="7" type="ORF">BXY45_11493</name>
</gene>
<dbReference type="InterPro" id="IPR024671">
    <property type="entry name" value="Atg22-like"/>
</dbReference>
<evidence type="ECO:0000256" key="1">
    <source>
        <dbReference type="ARBA" id="ARBA00004127"/>
    </source>
</evidence>
<dbReference type="InterPro" id="IPR036259">
    <property type="entry name" value="MFS_trans_sf"/>
</dbReference>
<protein>
    <submittedName>
        <fullName evidence="7">UMF1 family MFS transporter</fullName>
    </submittedName>
</protein>
<keyword evidence="2" id="KW-0813">Transport</keyword>
<dbReference type="Gene3D" id="1.20.1250.20">
    <property type="entry name" value="MFS general substrate transporter like domains"/>
    <property type="match status" value="1"/>
</dbReference>
<dbReference type="GO" id="GO:0012505">
    <property type="term" value="C:endomembrane system"/>
    <property type="evidence" value="ECO:0007669"/>
    <property type="project" value="UniProtKB-SubCell"/>
</dbReference>
<feature type="transmembrane region" description="Helical" evidence="6">
    <location>
        <begin position="89"/>
        <end position="109"/>
    </location>
</feature>
<dbReference type="Pfam" id="PF11700">
    <property type="entry name" value="ATG22"/>
    <property type="match status" value="1"/>
</dbReference>
<dbReference type="AlphaFoldDB" id="A0A316A7L2"/>
<organism evidence="7 8">
    <name type="scientific">Quadrisphaera granulorum</name>
    <dbReference type="NCBI Taxonomy" id="317664"/>
    <lineage>
        <taxon>Bacteria</taxon>
        <taxon>Bacillati</taxon>
        <taxon>Actinomycetota</taxon>
        <taxon>Actinomycetes</taxon>
        <taxon>Kineosporiales</taxon>
        <taxon>Kineosporiaceae</taxon>
        <taxon>Quadrisphaera</taxon>
    </lineage>
</organism>
<comment type="caution">
    <text evidence="7">The sequence shown here is derived from an EMBL/GenBank/DDBJ whole genome shotgun (WGS) entry which is preliminary data.</text>
</comment>
<keyword evidence="3 6" id="KW-0812">Transmembrane</keyword>
<feature type="transmembrane region" description="Helical" evidence="6">
    <location>
        <begin position="216"/>
        <end position="235"/>
    </location>
</feature>
<feature type="transmembrane region" description="Helical" evidence="6">
    <location>
        <begin position="421"/>
        <end position="438"/>
    </location>
</feature>
<comment type="subcellular location">
    <subcellularLocation>
        <location evidence="1">Endomembrane system</location>
        <topology evidence="1">Multi-pass membrane protein</topology>
    </subcellularLocation>
</comment>
<feature type="transmembrane region" description="Helical" evidence="6">
    <location>
        <begin position="287"/>
        <end position="310"/>
    </location>
</feature>
<keyword evidence="5 6" id="KW-0472">Membrane</keyword>
<keyword evidence="8" id="KW-1185">Reference proteome</keyword>
<feature type="transmembrane region" description="Helical" evidence="6">
    <location>
        <begin position="322"/>
        <end position="344"/>
    </location>
</feature>
<feature type="transmembrane region" description="Helical" evidence="6">
    <location>
        <begin position="444"/>
        <end position="464"/>
    </location>
</feature>
<dbReference type="PANTHER" id="PTHR23519:SF1">
    <property type="entry name" value="AUTOPHAGY-RELATED PROTEIN 22"/>
    <property type="match status" value="1"/>
</dbReference>
<feature type="transmembrane region" description="Helical" evidence="6">
    <location>
        <begin position="376"/>
        <end position="400"/>
    </location>
</feature>
<name>A0A316A7L2_9ACTN</name>